<dbReference type="EMBL" id="REGN01005412">
    <property type="protein sequence ID" value="RNA13448.1"/>
    <property type="molecule type" value="Genomic_DNA"/>
</dbReference>
<dbReference type="Proteomes" id="UP000276133">
    <property type="component" value="Unassembled WGS sequence"/>
</dbReference>
<reference evidence="1 2" key="1">
    <citation type="journal article" date="2018" name="Sci. Rep.">
        <title>Genomic signatures of local adaptation to the degree of environmental predictability in rotifers.</title>
        <authorList>
            <person name="Franch-Gras L."/>
            <person name="Hahn C."/>
            <person name="Garcia-Roger E.M."/>
            <person name="Carmona M.J."/>
            <person name="Serra M."/>
            <person name="Gomez A."/>
        </authorList>
    </citation>
    <scope>NUCLEOTIDE SEQUENCE [LARGE SCALE GENOMIC DNA]</scope>
    <source>
        <strain evidence="1">HYR1</strain>
    </source>
</reference>
<accession>A0A3M7QR65</accession>
<evidence type="ECO:0000313" key="1">
    <source>
        <dbReference type="EMBL" id="RNA13448.1"/>
    </source>
</evidence>
<dbReference type="STRING" id="10195.A0A3M7QR65"/>
<name>A0A3M7QR65_BRAPC</name>
<proteinExistence type="predicted"/>
<comment type="caution">
    <text evidence="1">The sequence shown here is derived from an EMBL/GenBank/DDBJ whole genome shotgun (WGS) entry which is preliminary data.</text>
</comment>
<gene>
    <name evidence="1" type="ORF">BpHYR1_020920</name>
</gene>
<keyword evidence="2" id="KW-1185">Reference proteome</keyword>
<dbReference type="AlphaFoldDB" id="A0A3M7QR65"/>
<dbReference type="OrthoDB" id="2499658at2759"/>
<protein>
    <submittedName>
        <fullName evidence="1">KRAB-A domain-containing 2-like</fullName>
    </submittedName>
</protein>
<organism evidence="1 2">
    <name type="scientific">Brachionus plicatilis</name>
    <name type="common">Marine rotifer</name>
    <name type="synonym">Brachionus muelleri</name>
    <dbReference type="NCBI Taxonomy" id="10195"/>
    <lineage>
        <taxon>Eukaryota</taxon>
        <taxon>Metazoa</taxon>
        <taxon>Spiralia</taxon>
        <taxon>Gnathifera</taxon>
        <taxon>Rotifera</taxon>
        <taxon>Eurotatoria</taxon>
        <taxon>Monogononta</taxon>
        <taxon>Pseudotrocha</taxon>
        <taxon>Ploima</taxon>
        <taxon>Brachionidae</taxon>
        <taxon>Brachionus</taxon>
    </lineage>
</organism>
<sequence length="278" mass="31858">MVSIQNIPINFASISDEIESKELVHALVKVLSLNKTSCELKNLFNFLFEGFKKNIFKFQDTSFYSQWLKLMVWSVIILTSEGRNSEFILLNLIQFLKALINKENDFDRKIQSEIYIETLLNLMKLSFFQDDSISKEILRDLVLFRTDDVDRGMAGAQNILYIILEVKNDLFKLGCRAGVLDTFEACNCIEKTNLVTEFNQEFIPKDKQGDFIKVSAREAVRLVSVGHGQGFLKCSCTGECATMRCSCCKAELKCSSKCHAKMFQCKNCDYNVNLIDFK</sequence>
<evidence type="ECO:0000313" key="2">
    <source>
        <dbReference type="Proteomes" id="UP000276133"/>
    </source>
</evidence>